<dbReference type="AlphaFoldDB" id="A0A265UV56"/>
<dbReference type="Pfam" id="PF07819">
    <property type="entry name" value="PGAP1"/>
    <property type="match status" value="1"/>
</dbReference>
<organism evidence="3 4">
    <name type="scientific">Winogradskyella aurantia</name>
    <dbReference type="NCBI Taxonomy" id="1915063"/>
    <lineage>
        <taxon>Bacteria</taxon>
        <taxon>Pseudomonadati</taxon>
        <taxon>Bacteroidota</taxon>
        <taxon>Flavobacteriia</taxon>
        <taxon>Flavobacteriales</taxon>
        <taxon>Flavobacteriaceae</taxon>
        <taxon>Winogradskyella</taxon>
    </lineage>
</organism>
<dbReference type="Proteomes" id="UP000216840">
    <property type="component" value="Unassembled WGS sequence"/>
</dbReference>
<proteinExistence type="predicted"/>
<dbReference type="EMBL" id="NGJN01000003">
    <property type="protein sequence ID" value="OZV69201.1"/>
    <property type="molecule type" value="Genomic_DNA"/>
</dbReference>
<dbReference type="InterPro" id="IPR012908">
    <property type="entry name" value="PGAP1-ab_dom-like"/>
</dbReference>
<dbReference type="SUPFAM" id="SSF53474">
    <property type="entry name" value="alpha/beta-Hydrolases"/>
    <property type="match status" value="1"/>
</dbReference>
<feature type="domain" description="GPI inositol-deacylase PGAP1-like alpha/beta" evidence="2">
    <location>
        <begin position="134"/>
        <end position="218"/>
    </location>
</feature>
<keyword evidence="1" id="KW-0732">Signal</keyword>
<gene>
    <name evidence="3" type="ORF">CA834_07015</name>
</gene>
<comment type="caution">
    <text evidence="3">The sequence shown here is derived from an EMBL/GenBank/DDBJ whole genome shotgun (WGS) entry which is preliminary data.</text>
</comment>
<name>A0A265UV56_9FLAO</name>
<dbReference type="GO" id="GO:0016788">
    <property type="term" value="F:hydrolase activity, acting on ester bonds"/>
    <property type="evidence" value="ECO:0007669"/>
    <property type="project" value="InterPro"/>
</dbReference>
<evidence type="ECO:0000313" key="3">
    <source>
        <dbReference type="EMBL" id="OZV69201.1"/>
    </source>
</evidence>
<evidence type="ECO:0000313" key="4">
    <source>
        <dbReference type="Proteomes" id="UP000216840"/>
    </source>
</evidence>
<sequence>MVWHQETLYIFINFTPNDQLMKINYLLFLLFCPLYVISQVNSITATEPVDLSVYDGTASTAGQGEYEVFLSDDNILDKPIIAVDGFDPGDSRDIATIYASLNFSGTSGAQNLADLLRDQGFDVVILNFPTYTNGDGATIDGGADFMERNAMVLVELINLINANKAPNNPEQNVVIGPSMGGIISRYALNYMEANGLDSDTRLYISFDSPHLGANIPIGLQHQLNYLAFNDLNPVAEVQPLINDLLNSPAARQLLLDHYGAHLEAGSLVEFDPTKTLPEPHPYRLEFQNRITSFTTDGFPENTRNVSIVNGSGIGSSYFAIGSSGPLVDNGYPIITSSFDITVPNPLPFGSPTIDVPVTIDVNFTPAAGPEAQVSSFVASTPVGSISSSANSETINFDGVDAAPGGLFDLSDLTGAFPNTGPGAEVLAGLEIDKFNFIPTVSALALEITEEASGDDINWFHNINLAGRATTNTTPFDNTFLPDDNEPHVQLTEANVAFALSEILNPPLSLPENSIISFKIEQNPIAHDLVILSNTTTEAKVWITDLAGKTLFNTGVNLTDRTAIPLNLTSGFYLLNLTTGNNQVFVSKFIVQ</sequence>
<dbReference type="Gene3D" id="3.40.50.1820">
    <property type="entry name" value="alpha/beta hydrolase"/>
    <property type="match status" value="1"/>
</dbReference>
<protein>
    <recommendedName>
        <fullName evidence="2">GPI inositol-deacylase PGAP1-like alpha/beta domain-containing protein</fullName>
    </recommendedName>
</protein>
<evidence type="ECO:0000256" key="1">
    <source>
        <dbReference type="ARBA" id="ARBA00022729"/>
    </source>
</evidence>
<reference evidence="3 4" key="1">
    <citation type="submission" date="2017-05" db="EMBL/GenBank/DDBJ databases">
        <title>The draft genome sequence of Idiomarina salinarum WNB302.</title>
        <authorList>
            <person name="Sun Y."/>
            <person name="Chen B."/>
            <person name="Du Z."/>
        </authorList>
    </citation>
    <scope>NUCLEOTIDE SEQUENCE [LARGE SCALE GENOMIC DNA]</scope>
    <source>
        <strain evidence="3 4">WNB302</strain>
    </source>
</reference>
<dbReference type="InterPro" id="IPR029058">
    <property type="entry name" value="AB_hydrolase_fold"/>
</dbReference>
<keyword evidence="4" id="KW-1185">Reference proteome</keyword>
<evidence type="ECO:0000259" key="2">
    <source>
        <dbReference type="Pfam" id="PF07819"/>
    </source>
</evidence>
<accession>A0A265UV56</accession>
<dbReference type="NCBIfam" id="TIGR04183">
    <property type="entry name" value="Por_Secre_tail"/>
    <property type="match status" value="1"/>
</dbReference>
<dbReference type="InterPro" id="IPR026444">
    <property type="entry name" value="Secre_tail"/>
</dbReference>